<feature type="non-terminal residue" evidence="6">
    <location>
        <position position="1"/>
    </location>
</feature>
<name>A0A6J4SFV6_9ACTN</name>
<dbReference type="EC" id="6.5.1.1" evidence="2"/>
<evidence type="ECO:0000313" key="6">
    <source>
        <dbReference type="EMBL" id="CAA9497337.1"/>
    </source>
</evidence>
<dbReference type="InterPro" id="IPR014146">
    <property type="entry name" value="LigD_ligase_dom"/>
</dbReference>
<dbReference type="GO" id="GO:0003910">
    <property type="term" value="F:DNA ligase (ATP) activity"/>
    <property type="evidence" value="ECO:0007669"/>
    <property type="project" value="UniProtKB-EC"/>
</dbReference>
<comment type="catalytic activity">
    <reaction evidence="4">
        <text>ATP + (deoxyribonucleotide)n-3'-hydroxyl + 5'-phospho-(deoxyribonucleotide)m = (deoxyribonucleotide)n+m + AMP + diphosphate.</text>
        <dbReference type="EC" id="6.5.1.1"/>
    </reaction>
</comment>
<comment type="similarity">
    <text evidence="1">Belongs to the ATP-dependent DNA ligase family.</text>
</comment>
<dbReference type="AlphaFoldDB" id="A0A6J4SFV6"/>
<accession>A0A6J4SFV6</accession>
<dbReference type="Pfam" id="PF01068">
    <property type="entry name" value="DNA_ligase_A_M"/>
    <property type="match status" value="1"/>
</dbReference>
<dbReference type="PROSITE" id="PS50160">
    <property type="entry name" value="DNA_LIGASE_A3"/>
    <property type="match status" value="1"/>
</dbReference>
<dbReference type="InterPro" id="IPR012309">
    <property type="entry name" value="DNA_ligase_ATP-dep_C"/>
</dbReference>
<evidence type="ECO:0000256" key="3">
    <source>
        <dbReference type="ARBA" id="ARBA00022598"/>
    </source>
</evidence>
<dbReference type="SUPFAM" id="SSF56091">
    <property type="entry name" value="DNA ligase/mRNA capping enzyme, catalytic domain"/>
    <property type="match status" value="1"/>
</dbReference>
<dbReference type="InterPro" id="IPR012340">
    <property type="entry name" value="NA-bd_OB-fold"/>
</dbReference>
<evidence type="ECO:0000256" key="4">
    <source>
        <dbReference type="ARBA" id="ARBA00034003"/>
    </source>
</evidence>
<sequence length="468" mass="52403">EEERSRFVVQEHHARRLHWDLRLERDGVLVSWAVPKGIPPDPKENRLAVHTEDHPLEYLDFHGEIPAGSYGAGTMRIWDHGTYETHKFRDDEVMVTFHGERVRGRYVLFRTRGKDWMIHRMDPPEDPDREPLPAGLEPMKARTGDLPADERGWAFEIKWDGVRALLYAEGGRVRLEARSGNDISARYPELRGIGRGLGSHEALLDGEVVAFDAQGRPDFGLLQRRMHLASESAVRRRMADTPVAYMAFDLLHLDGRPTIDLPYAERRELLEGLGLEGPSWRTPAFHPGDGQALLEASREQGLEGIVAKRLDSRYEPGRRSGAWIKVKNVRRQEVLIGGWLAGRGARFGRLGALLAGVYEKRDGEPALRYVGRVGTGFDEAELTRLGQLLQPLTRESSPFAAGARPPREATFCEPELVAEVGFAEWTRTGTLRAPRYLGLREDKPPLEVVAEPVSPVAEPDGAPDADAG</sequence>
<dbReference type="InterPro" id="IPR014144">
    <property type="entry name" value="LigD_PE_domain"/>
</dbReference>
<dbReference type="SUPFAM" id="SSF50249">
    <property type="entry name" value="Nucleic acid-binding proteins"/>
    <property type="match status" value="1"/>
</dbReference>
<dbReference type="Pfam" id="PF04679">
    <property type="entry name" value="DNA_ligase_A_C"/>
    <property type="match status" value="1"/>
</dbReference>
<keyword evidence="3 6" id="KW-0436">Ligase</keyword>
<dbReference type="GO" id="GO:0005524">
    <property type="term" value="F:ATP binding"/>
    <property type="evidence" value="ECO:0007669"/>
    <property type="project" value="InterPro"/>
</dbReference>
<evidence type="ECO:0000259" key="5">
    <source>
        <dbReference type="PROSITE" id="PS50160"/>
    </source>
</evidence>
<dbReference type="GO" id="GO:0006310">
    <property type="term" value="P:DNA recombination"/>
    <property type="evidence" value="ECO:0007669"/>
    <property type="project" value="InterPro"/>
</dbReference>
<gene>
    <name evidence="6" type="ORF">AVDCRST_MAG45-1080</name>
</gene>
<dbReference type="PANTHER" id="PTHR45674:SF4">
    <property type="entry name" value="DNA LIGASE 1"/>
    <property type="match status" value="1"/>
</dbReference>
<dbReference type="Pfam" id="PF13298">
    <property type="entry name" value="LigD_N"/>
    <property type="match status" value="1"/>
</dbReference>
<dbReference type="InterPro" id="IPR016059">
    <property type="entry name" value="DNA_ligase_ATP-dep_CS"/>
</dbReference>
<dbReference type="GO" id="GO:0006281">
    <property type="term" value="P:DNA repair"/>
    <property type="evidence" value="ECO:0007669"/>
    <property type="project" value="InterPro"/>
</dbReference>
<dbReference type="Gene3D" id="3.30.1490.70">
    <property type="match status" value="1"/>
</dbReference>
<dbReference type="NCBIfam" id="TIGR02779">
    <property type="entry name" value="NHEJ_ligase_lig"/>
    <property type="match status" value="1"/>
</dbReference>
<dbReference type="Gene3D" id="3.30.470.30">
    <property type="entry name" value="DNA ligase/mRNA capping enzyme"/>
    <property type="match status" value="1"/>
</dbReference>
<dbReference type="NCBIfam" id="TIGR02777">
    <property type="entry name" value="LigD_PE_dom"/>
    <property type="match status" value="1"/>
</dbReference>
<evidence type="ECO:0000256" key="1">
    <source>
        <dbReference type="ARBA" id="ARBA00007572"/>
    </source>
</evidence>
<reference evidence="6" key="1">
    <citation type="submission" date="2020-02" db="EMBL/GenBank/DDBJ databases">
        <authorList>
            <person name="Meier V. D."/>
        </authorList>
    </citation>
    <scope>NUCLEOTIDE SEQUENCE</scope>
    <source>
        <strain evidence="6">AVDCRST_MAG45</strain>
    </source>
</reference>
<dbReference type="CDD" id="cd07906">
    <property type="entry name" value="Adenylation_DNA_ligase_LigD_LigC"/>
    <property type="match status" value="1"/>
</dbReference>
<protein>
    <recommendedName>
        <fullName evidence="2">DNA ligase (ATP)</fullName>
        <ecNumber evidence="2">6.5.1.1</ecNumber>
    </recommendedName>
</protein>
<proteinExistence type="inferred from homology"/>
<dbReference type="PROSITE" id="PS00333">
    <property type="entry name" value="DNA_LIGASE_A2"/>
    <property type="match status" value="1"/>
</dbReference>
<dbReference type="EMBL" id="CADCVU010000092">
    <property type="protein sequence ID" value="CAA9497337.1"/>
    <property type="molecule type" value="Genomic_DNA"/>
</dbReference>
<organism evidence="6">
    <name type="scientific">uncultured Solirubrobacterales bacterium</name>
    <dbReference type="NCBI Taxonomy" id="768556"/>
    <lineage>
        <taxon>Bacteria</taxon>
        <taxon>Bacillati</taxon>
        <taxon>Actinomycetota</taxon>
        <taxon>Thermoleophilia</taxon>
        <taxon>Solirubrobacterales</taxon>
        <taxon>environmental samples</taxon>
    </lineage>
</organism>
<dbReference type="InterPro" id="IPR012310">
    <property type="entry name" value="DNA_ligase_ATP-dep_cent"/>
</dbReference>
<evidence type="ECO:0000256" key="2">
    <source>
        <dbReference type="ARBA" id="ARBA00012727"/>
    </source>
</evidence>
<dbReference type="InterPro" id="IPR050191">
    <property type="entry name" value="ATP-dep_DNA_ligase"/>
</dbReference>
<feature type="domain" description="ATP-dependent DNA ligase family profile" evidence="5">
    <location>
        <begin position="236"/>
        <end position="359"/>
    </location>
</feature>
<dbReference type="PANTHER" id="PTHR45674">
    <property type="entry name" value="DNA LIGASE 1/3 FAMILY MEMBER"/>
    <property type="match status" value="1"/>
</dbReference>
<dbReference type="Gene3D" id="2.40.50.140">
    <property type="entry name" value="Nucleic acid-binding proteins"/>
    <property type="match status" value="1"/>
</dbReference>
<dbReference type="CDD" id="cd07971">
    <property type="entry name" value="OBF_DNA_ligase_LigD"/>
    <property type="match status" value="1"/>
</dbReference>